<feature type="region of interest" description="Disordered" evidence="1">
    <location>
        <begin position="72"/>
        <end position="130"/>
    </location>
</feature>
<evidence type="ECO:0000313" key="3">
    <source>
        <dbReference type="Proteomes" id="UP001176941"/>
    </source>
</evidence>
<dbReference type="Proteomes" id="UP001176941">
    <property type="component" value="Chromosome 11"/>
</dbReference>
<evidence type="ECO:0000256" key="1">
    <source>
        <dbReference type="SAM" id="MobiDB-lite"/>
    </source>
</evidence>
<dbReference type="EMBL" id="OX459947">
    <property type="protein sequence ID" value="CAI9154361.1"/>
    <property type="molecule type" value="Genomic_DNA"/>
</dbReference>
<gene>
    <name evidence="2" type="ORF">MRATA1EN1_LOCUS3323</name>
</gene>
<organism evidence="2 3">
    <name type="scientific">Rangifer tarandus platyrhynchus</name>
    <name type="common">Svalbard reindeer</name>
    <dbReference type="NCBI Taxonomy" id="3082113"/>
    <lineage>
        <taxon>Eukaryota</taxon>
        <taxon>Metazoa</taxon>
        <taxon>Chordata</taxon>
        <taxon>Craniata</taxon>
        <taxon>Vertebrata</taxon>
        <taxon>Euteleostomi</taxon>
        <taxon>Mammalia</taxon>
        <taxon>Eutheria</taxon>
        <taxon>Laurasiatheria</taxon>
        <taxon>Artiodactyla</taxon>
        <taxon>Ruminantia</taxon>
        <taxon>Pecora</taxon>
        <taxon>Cervidae</taxon>
        <taxon>Odocoileinae</taxon>
        <taxon>Rangifer</taxon>
    </lineage>
</organism>
<keyword evidence="3" id="KW-1185">Reference proteome</keyword>
<sequence>MLYLAANAPEALVTRSYYGAPRARGGPHPNLLGSDLDPVFVPPGKRPCPRTLRLHPADNDYGPASYLLLLRKRPPRPPTFTPTSVGSDLGPPSLPDEGSPQSMPLGNGRVGAQAGLPAQGRKKMSGKLLKKGKLRAVNTVHWLPVPGWRED</sequence>
<reference evidence="2" key="1">
    <citation type="submission" date="2023-04" db="EMBL/GenBank/DDBJ databases">
        <authorList>
            <consortium name="ELIXIR-Norway"/>
        </authorList>
    </citation>
    <scope>NUCLEOTIDE SEQUENCE [LARGE SCALE GENOMIC DNA]</scope>
</reference>
<feature type="compositionally biased region" description="Basic residues" evidence="1">
    <location>
        <begin position="120"/>
        <end position="130"/>
    </location>
</feature>
<name>A0ABN8XZ66_RANTA</name>
<accession>A0ABN8XZ66</accession>
<proteinExistence type="predicted"/>
<protein>
    <submittedName>
        <fullName evidence="2">Uncharacterized protein</fullName>
    </submittedName>
</protein>
<evidence type="ECO:0000313" key="2">
    <source>
        <dbReference type="EMBL" id="CAI9154361.1"/>
    </source>
</evidence>